<dbReference type="Gene3D" id="3.30.1330.10">
    <property type="entry name" value="PurM-like, N-terminal domain"/>
    <property type="match status" value="1"/>
</dbReference>
<keyword evidence="5 14" id="KW-0436">Ligase</keyword>
<protein>
    <recommendedName>
        <fullName evidence="4">Phosphoribosylformylglycinamidine cyclo-ligase</fullName>
        <ecNumber evidence="3">6.3.3.1</ecNumber>
    </recommendedName>
    <alternativeName>
        <fullName evidence="9">AIR synthase</fullName>
    </alternativeName>
    <alternativeName>
        <fullName evidence="10">AIRS</fullName>
    </alternativeName>
    <alternativeName>
        <fullName evidence="8">Phosphoribosyl-aminoimidazole synthetase</fullName>
    </alternativeName>
</protein>
<dbReference type="NCBIfam" id="TIGR00878">
    <property type="entry name" value="purM"/>
    <property type="match status" value="1"/>
</dbReference>
<evidence type="ECO:0000256" key="1">
    <source>
        <dbReference type="ARBA" id="ARBA00004686"/>
    </source>
</evidence>
<evidence type="ECO:0000256" key="3">
    <source>
        <dbReference type="ARBA" id="ARBA00013047"/>
    </source>
</evidence>
<dbReference type="PANTHER" id="PTHR10520:SF12">
    <property type="entry name" value="TRIFUNCTIONAL PURINE BIOSYNTHETIC PROTEIN ADENOSINE-3"/>
    <property type="match status" value="1"/>
</dbReference>
<comment type="caution">
    <text evidence="14">The sequence shown here is derived from an EMBL/GenBank/DDBJ whole genome shotgun (WGS) entry which is preliminary data.</text>
</comment>
<reference evidence="14 15" key="1">
    <citation type="submission" date="2011-04" db="EMBL/GenBank/DDBJ databases">
        <authorList>
            <person name="Durkin A.S."/>
            <person name="Radune D."/>
            <person name="Hostetler J."/>
            <person name="Torralba M."/>
            <person name="Gillis M."/>
            <person name="Methe B."/>
            <person name="Sutton G."/>
            <person name="Nelson K.E."/>
        </authorList>
    </citation>
    <scope>NUCLEOTIDE SEQUENCE [LARGE SCALE GENOMIC DNA]</scope>
    <source>
        <strain evidence="14 15">SK1076</strain>
    </source>
</reference>
<feature type="domain" description="PurM-like C-terminal" evidence="13">
    <location>
        <begin position="176"/>
        <end position="215"/>
    </location>
</feature>
<dbReference type="EC" id="6.3.3.1" evidence="3"/>
<evidence type="ECO:0000256" key="5">
    <source>
        <dbReference type="ARBA" id="ARBA00022598"/>
    </source>
</evidence>
<dbReference type="GO" id="GO:0046084">
    <property type="term" value="P:adenine biosynthetic process"/>
    <property type="evidence" value="ECO:0007669"/>
    <property type="project" value="TreeGrafter"/>
</dbReference>
<evidence type="ECO:0000256" key="2">
    <source>
        <dbReference type="ARBA" id="ARBA00010280"/>
    </source>
</evidence>
<evidence type="ECO:0000256" key="7">
    <source>
        <dbReference type="ARBA" id="ARBA00022840"/>
    </source>
</evidence>
<dbReference type="Pfam" id="PF02769">
    <property type="entry name" value="AIRS_C"/>
    <property type="match status" value="1"/>
</dbReference>
<evidence type="ECO:0000256" key="8">
    <source>
        <dbReference type="ARBA" id="ARBA00031908"/>
    </source>
</evidence>
<comment type="similarity">
    <text evidence="2">Belongs to the AIR synthase family.</text>
</comment>
<dbReference type="GO" id="GO:0005829">
    <property type="term" value="C:cytosol"/>
    <property type="evidence" value="ECO:0007669"/>
    <property type="project" value="TreeGrafter"/>
</dbReference>
<evidence type="ECO:0000256" key="10">
    <source>
        <dbReference type="ARBA" id="ARBA00033093"/>
    </source>
</evidence>
<dbReference type="GO" id="GO:0005524">
    <property type="term" value="F:ATP binding"/>
    <property type="evidence" value="ECO:0007669"/>
    <property type="project" value="UniProtKB-KW"/>
</dbReference>
<keyword evidence="6" id="KW-0547">Nucleotide-binding</keyword>
<keyword evidence="7" id="KW-0067">ATP-binding</keyword>
<comment type="catalytic activity">
    <reaction evidence="11">
        <text>2-formamido-N(1)-(5-O-phospho-beta-D-ribosyl)acetamidine + ATP = 5-amino-1-(5-phospho-beta-D-ribosyl)imidazole + ADP + phosphate + H(+)</text>
        <dbReference type="Rhea" id="RHEA:23032"/>
        <dbReference type="ChEBI" id="CHEBI:15378"/>
        <dbReference type="ChEBI" id="CHEBI:30616"/>
        <dbReference type="ChEBI" id="CHEBI:43474"/>
        <dbReference type="ChEBI" id="CHEBI:137981"/>
        <dbReference type="ChEBI" id="CHEBI:147287"/>
        <dbReference type="ChEBI" id="CHEBI:456216"/>
        <dbReference type="EC" id="6.3.3.1"/>
    </reaction>
</comment>
<dbReference type="SUPFAM" id="SSF56042">
    <property type="entry name" value="PurM C-terminal domain-like"/>
    <property type="match status" value="1"/>
</dbReference>
<evidence type="ECO:0000259" key="12">
    <source>
        <dbReference type="Pfam" id="PF00586"/>
    </source>
</evidence>
<accession>F5W1B5</accession>
<dbReference type="InterPro" id="IPR036921">
    <property type="entry name" value="PurM-like_N_sf"/>
</dbReference>
<evidence type="ECO:0000256" key="6">
    <source>
        <dbReference type="ARBA" id="ARBA00022741"/>
    </source>
</evidence>
<feature type="domain" description="PurM-like N-terminal" evidence="12">
    <location>
        <begin position="59"/>
        <end position="163"/>
    </location>
</feature>
<dbReference type="GO" id="GO:0004641">
    <property type="term" value="F:phosphoribosylformylglycinamidine cyclo-ligase activity"/>
    <property type="evidence" value="ECO:0007669"/>
    <property type="project" value="UniProtKB-EC"/>
</dbReference>
<dbReference type="SUPFAM" id="SSF55326">
    <property type="entry name" value="PurM N-terminal domain-like"/>
    <property type="match status" value="1"/>
</dbReference>
<dbReference type="EMBL" id="AFNN01000021">
    <property type="protein sequence ID" value="EGL85538.1"/>
    <property type="molecule type" value="Genomic_DNA"/>
</dbReference>
<dbReference type="eggNOG" id="COG0150">
    <property type="taxonomic scope" value="Bacteria"/>
</dbReference>
<dbReference type="InterPro" id="IPR036676">
    <property type="entry name" value="PurM-like_C_sf"/>
</dbReference>
<dbReference type="InterPro" id="IPR016188">
    <property type="entry name" value="PurM-like_N"/>
</dbReference>
<dbReference type="GO" id="GO:0004637">
    <property type="term" value="F:phosphoribosylamine-glycine ligase activity"/>
    <property type="evidence" value="ECO:0007669"/>
    <property type="project" value="TreeGrafter"/>
</dbReference>
<dbReference type="CDD" id="cd02196">
    <property type="entry name" value="PurM"/>
    <property type="match status" value="1"/>
</dbReference>
<evidence type="ECO:0000256" key="11">
    <source>
        <dbReference type="ARBA" id="ARBA00049057"/>
    </source>
</evidence>
<evidence type="ECO:0000313" key="15">
    <source>
        <dbReference type="Proteomes" id="UP000010138"/>
    </source>
</evidence>
<dbReference type="InterPro" id="IPR004733">
    <property type="entry name" value="PurM_cligase"/>
</dbReference>
<dbReference type="GO" id="GO:0006189">
    <property type="term" value="P:'de novo' IMP biosynthetic process"/>
    <property type="evidence" value="ECO:0007669"/>
    <property type="project" value="InterPro"/>
</dbReference>
<dbReference type="Proteomes" id="UP000010138">
    <property type="component" value="Unassembled WGS sequence"/>
</dbReference>
<evidence type="ECO:0000256" key="4">
    <source>
        <dbReference type="ARBA" id="ARBA00020367"/>
    </source>
</evidence>
<dbReference type="Pfam" id="PF00586">
    <property type="entry name" value="AIRS"/>
    <property type="match status" value="1"/>
</dbReference>
<evidence type="ECO:0000256" key="9">
    <source>
        <dbReference type="ARBA" id="ARBA00032931"/>
    </source>
</evidence>
<proteinExistence type="inferred from homology"/>
<organism evidence="14 15">
    <name type="scientific">Streptococcus infantis SK1076</name>
    <dbReference type="NCBI Taxonomy" id="1005705"/>
    <lineage>
        <taxon>Bacteria</taxon>
        <taxon>Bacillati</taxon>
        <taxon>Bacillota</taxon>
        <taxon>Bacilli</taxon>
        <taxon>Lactobacillales</taxon>
        <taxon>Streptococcaceae</taxon>
        <taxon>Streptococcus</taxon>
    </lineage>
</organism>
<dbReference type="FunFam" id="3.30.1330.10:FF:000001">
    <property type="entry name" value="Phosphoribosylformylglycinamidine cyclo-ligase"/>
    <property type="match status" value="1"/>
</dbReference>
<dbReference type="Gene3D" id="3.90.650.10">
    <property type="entry name" value="PurM-like C-terminal domain"/>
    <property type="match status" value="1"/>
</dbReference>
<comment type="pathway">
    <text evidence="1">Purine metabolism; IMP biosynthesis via de novo pathway; 5-amino-1-(5-phospho-D-ribosyl)imidazole from N(2)-formyl-N(1)-(5-phospho-D-ribosyl)glycinamide: step 2/2.</text>
</comment>
<dbReference type="PANTHER" id="PTHR10520">
    <property type="entry name" value="TRIFUNCTIONAL PURINE BIOSYNTHETIC PROTEIN ADENOSINE-3-RELATED"/>
    <property type="match status" value="1"/>
</dbReference>
<gene>
    <name evidence="14" type="ORF">HMPREF9967_0326</name>
</gene>
<sequence length="306" mass="33056">MTNKNAYAQSGVDVEAGYEVVERIKKHVARTERAGVMGALGGFGGMFDLSKTGVKEPVLISGTDGVGTKLMLAIKYDKHDTIGQDCVAMCVNDIIAAGAEPLYFLDYIATGKNEPAKLEQVVAGVAEGCVQAGAALIGGETAEMPGMYGEDDYDLAGFAVGVAEKSQIIDGSKVAAGDVILGLASSGIHSNGYSLVRRVFADYTGEEVLPELEGKNLKTFFWNQLVSTSKQHCRSSKKNWSTELPTSQVVVSSKMYHVCSLMTWLLKLMKARFQFFQFSKPLRNMAKSNTKKCLKFSTWGLVSCLQ</sequence>
<dbReference type="InterPro" id="IPR010918">
    <property type="entry name" value="PurM-like_C_dom"/>
</dbReference>
<evidence type="ECO:0000259" key="13">
    <source>
        <dbReference type="Pfam" id="PF02769"/>
    </source>
</evidence>
<name>F5W1B5_9STRE</name>
<dbReference type="AlphaFoldDB" id="F5W1B5"/>
<evidence type="ECO:0000313" key="14">
    <source>
        <dbReference type="EMBL" id="EGL85538.1"/>
    </source>
</evidence>